<dbReference type="GO" id="GO:0140359">
    <property type="term" value="F:ABC-type transporter activity"/>
    <property type="evidence" value="ECO:0007669"/>
    <property type="project" value="InterPro"/>
</dbReference>
<dbReference type="Proteomes" id="UP000015453">
    <property type="component" value="Unassembled WGS sequence"/>
</dbReference>
<evidence type="ECO:0000256" key="4">
    <source>
        <dbReference type="ARBA" id="ARBA00023136"/>
    </source>
</evidence>
<accession>S8CZ59</accession>
<dbReference type="InterPro" id="IPR039421">
    <property type="entry name" value="Type_1_exporter"/>
</dbReference>
<feature type="non-terminal residue" evidence="7">
    <location>
        <position position="152"/>
    </location>
</feature>
<dbReference type="GO" id="GO:0005886">
    <property type="term" value="C:plasma membrane"/>
    <property type="evidence" value="ECO:0007669"/>
    <property type="project" value="TreeGrafter"/>
</dbReference>
<evidence type="ECO:0000313" key="7">
    <source>
        <dbReference type="EMBL" id="EPS72310.1"/>
    </source>
</evidence>
<dbReference type="PANTHER" id="PTHR24222">
    <property type="entry name" value="ABC TRANSPORTER B FAMILY"/>
    <property type="match status" value="1"/>
</dbReference>
<proteinExistence type="predicted"/>
<sequence>MEGPSTKQAAAATVTVAQLFRFADGIDYVLMGIGTAGAVVHGASLPLFLRFFADLINSFGSNENDPRKMTHEVSKYAFYFLVVGAAIWLSSWAEISCWMWTGERQTAKMRIKYLEAALNQEIQYFDTEITTSDVVLAVNTEAVILQDAISEK</sequence>
<organism evidence="7 8">
    <name type="scientific">Genlisea aurea</name>
    <dbReference type="NCBI Taxonomy" id="192259"/>
    <lineage>
        <taxon>Eukaryota</taxon>
        <taxon>Viridiplantae</taxon>
        <taxon>Streptophyta</taxon>
        <taxon>Embryophyta</taxon>
        <taxon>Tracheophyta</taxon>
        <taxon>Spermatophyta</taxon>
        <taxon>Magnoliopsida</taxon>
        <taxon>eudicotyledons</taxon>
        <taxon>Gunneridae</taxon>
        <taxon>Pentapetalae</taxon>
        <taxon>asterids</taxon>
        <taxon>lamiids</taxon>
        <taxon>Lamiales</taxon>
        <taxon>Lentibulariaceae</taxon>
        <taxon>Genlisea</taxon>
    </lineage>
</organism>
<evidence type="ECO:0000256" key="3">
    <source>
        <dbReference type="ARBA" id="ARBA00022989"/>
    </source>
</evidence>
<dbReference type="InterPro" id="IPR011527">
    <property type="entry name" value="ABC1_TM_dom"/>
</dbReference>
<protein>
    <recommendedName>
        <fullName evidence="6">ABC transmembrane type-1 domain-containing protein</fullName>
    </recommendedName>
</protein>
<feature type="domain" description="ABC transmembrane type-1" evidence="6">
    <location>
        <begin position="33"/>
        <end position="151"/>
    </location>
</feature>
<dbReference type="PANTHER" id="PTHR24222:SF70">
    <property type="entry name" value="BRACHYTIC2"/>
    <property type="match status" value="1"/>
</dbReference>
<evidence type="ECO:0000256" key="2">
    <source>
        <dbReference type="ARBA" id="ARBA00022692"/>
    </source>
</evidence>
<dbReference type="PROSITE" id="PS50929">
    <property type="entry name" value="ABC_TM1F"/>
    <property type="match status" value="1"/>
</dbReference>
<dbReference type="Gene3D" id="1.20.1560.10">
    <property type="entry name" value="ABC transporter type 1, transmembrane domain"/>
    <property type="match status" value="1"/>
</dbReference>
<keyword evidence="4 5" id="KW-0472">Membrane</keyword>
<dbReference type="Pfam" id="PF00664">
    <property type="entry name" value="ABC_membrane"/>
    <property type="match status" value="1"/>
</dbReference>
<comment type="caution">
    <text evidence="7">The sequence shown here is derived from an EMBL/GenBank/DDBJ whole genome shotgun (WGS) entry which is preliminary data.</text>
</comment>
<dbReference type="AlphaFoldDB" id="S8CZ59"/>
<feature type="transmembrane region" description="Helical" evidence="5">
    <location>
        <begin position="76"/>
        <end position="100"/>
    </location>
</feature>
<keyword evidence="3 5" id="KW-1133">Transmembrane helix</keyword>
<keyword evidence="2 5" id="KW-0812">Transmembrane</keyword>
<dbReference type="GO" id="GO:0005524">
    <property type="term" value="F:ATP binding"/>
    <property type="evidence" value="ECO:0007669"/>
    <property type="project" value="InterPro"/>
</dbReference>
<dbReference type="SUPFAM" id="SSF90123">
    <property type="entry name" value="ABC transporter transmembrane region"/>
    <property type="match status" value="1"/>
</dbReference>
<dbReference type="OrthoDB" id="1735271at2759"/>
<gene>
    <name evidence="7" type="ORF">M569_02448</name>
</gene>
<evidence type="ECO:0000256" key="5">
    <source>
        <dbReference type="SAM" id="Phobius"/>
    </source>
</evidence>
<name>S8CZ59_9LAMI</name>
<evidence type="ECO:0000256" key="1">
    <source>
        <dbReference type="ARBA" id="ARBA00004141"/>
    </source>
</evidence>
<reference evidence="7 8" key="1">
    <citation type="journal article" date="2013" name="BMC Genomics">
        <title>The miniature genome of a carnivorous plant Genlisea aurea contains a low number of genes and short non-coding sequences.</title>
        <authorList>
            <person name="Leushkin E.V."/>
            <person name="Sutormin R.A."/>
            <person name="Nabieva E.R."/>
            <person name="Penin A.A."/>
            <person name="Kondrashov A.S."/>
            <person name="Logacheva M.D."/>
        </authorList>
    </citation>
    <scope>NUCLEOTIDE SEQUENCE [LARGE SCALE GENOMIC DNA]</scope>
</reference>
<dbReference type="EMBL" id="AUSU01000888">
    <property type="protein sequence ID" value="EPS72310.1"/>
    <property type="molecule type" value="Genomic_DNA"/>
</dbReference>
<keyword evidence="8" id="KW-1185">Reference proteome</keyword>
<dbReference type="InterPro" id="IPR036640">
    <property type="entry name" value="ABC1_TM_sf"/>
</dbReference>
<evidence type="ECO:0000313" key="8">
    <source>
        <dbReference type="Proteomes" id="UP000015453"/>
    </source>
</evidence>
<comment type="subcellular location">
    <subcellularLocation>
        <location evidence="1">Membrane</location>
        <topology evidence="1">Multi-pass membrane protein</topology>
    </subcellularLocation>
</comment>
<feature type="transmembrane region" description="Helical" evidence="5">
    <location>
        <begin position="28"/>
        <end position="49"/>
    </location>
</feature>
<evidence type="ECO:0000259" key="6">
    <source>
        <dbReference type="PROSITE" id="PS50929"/>
    </source>
</evidence>